<evidence type="ECO:0000313" key="3">
    <source>
        <dbReference type="EMBL" id="ANG64094.1"/>
    </source>
</evidence>
<keyword evidence="4" id="KW-1185">Reference proteome</keyword>
<name>A0A1A9F178_9GAMM</name>
<dbReference type="PANTHER" id="PTHR33525:SF3">
    <property type="entry name" value="RIBONUCLEASE Y"/>
    <property type="match status" value="1"/>
</dbReference>
<feature type="domain" description="HDOD" evidence="2">
    <location>
        <begin position="42"/>
        <end position="236"/>
    </location>
</feature>
<dbReference type="InterPro" id="IPR013976">
    <property type="entry name" value="HDOD"/>
</dbReference>
<proteinExistence type="predicted"/>
<accession>A0A1A9F178</accession>
<evidence type="ECO:0000313" key="4">
    <source>
        <dbReference type="Proteomes" id="UP000078070"/>
    </source>
</evidence>
<dbReference type="STRING" id="1821621.A8C75_17530"/>
<protein>
    <recommendedName>
        <fullName evidence="2">HDOD domain-containing protein</fullName>
    </recommendedName>
</protein>
<feature type="region of interest" description="Disordered" evidence="1">
    <location>
        <begin position="1"/>
        <end position="20"/>
    </location>
</feature>
<dbReference type="Pfam" id="PF08668">
    <property type="entry name" value="HDOD"/>
    <property type="match status" value="1"/>
</dbReference>
<dbReference type="InterPro" id="IPR052340">
    <property type="entry name" value="RNase_Y/CdgJ"/>
</dbReference>
<dbReference type="OrthoDB" id="6188783at2"/>
<reference evidence="4" key="1">
    <citation type="submission" date="2016-05" db="EMBL/GenBank/DDBJ databases">
        <authorList>
            <person name="Baek K."/>
            <person name="Yang S.-J."/>
        </authorList>
    </citation>
    <scope>NUCLEOTIDE SEQUENCE [LARGE SCALE GENOMIC DNA]</scope>
    <source>
        <strain evidence="4">ST58-10</strain>
    </source>
</reference>
<dbReference type="RefSeq" id="WP_067385398.1">
    <property type="nucleotide sequence ID" value="NZ_CP015839.1"/>
</dbReference>
<dbReference type="PANTHER" id="PTHR33525">
    <property type="match status" value="1"/>
</dbReference>
<gene>
    <name evidence="3" type="ORF">A8C75_17530</name>
</gene>
<dbReference type="Proteomes" id="UP000078070">
    <property type="component" value="Chromosome"/>
</dbReference>
<evidence type="ECO:0000259" key="2">
    <source>
        <dbReference type="PROSITE" id="PS51833"/>
    </source>
</evidence>
<sequence length="552" mass="60886">MHDPSSDAADDNANDSADGTEALEQPLFSATAWTTYLADRPLPTRLSSLQRLKRETASDRGTLMSITAIIKADPVLCLQVVRLAQALHARKGSDVTGIDHAIGSLGMERLGQLAKECEALRLHASCSAELQYFRAIANSHHAATQCVQWLRARHATYAEKGWVAALCYGVGFWSLWRHAPLHMHRIHCRIRDAGLDPIDAQIETLGCSVQQISLGLAQAWQLPPLIIAALDNETSPSRRTLDKLHQRSLSDPRLNKDDLRSLSHLLQQHFFPVKLANWLVQTTQLGWSTTRALGMYDIVNDYLGKELQQTTALIHQNCALAAQQYHVPGTLAPAAEMLFITSDSQLDQTLGERELQRYSGRYPEPAPLPDPSLASQTPAATFADAQAYQQINQRLLHGYNLYTRPGHILQGLLLGLSQGLGLNRLALQVVRSKQQLKTAQVMGIDDDDPITRLEAELDRSLLLKQLCTRPGCIWLSASTRPRLLPMLPTSYRAALGEQDGLMMCIFAHGKPVALLYGDLGNATSTLESFHRDQFRALCTAASGALDRMLGQA</sequence>
<dbReference type="PROSITE" id="PS51833">
    <property type="entry name" value="HDOD"/>
    <property type="match status" value="1"/>
</dbReference>
<dbReference type="KEGG" id="mars:A8C75_17530"/>
<reference evidence="3 4" key="2">
    <citation type="journal article" date="2018" name="Int. J. Syst. Evol. Microbiol.">
        <title>Marinobacterium aestuarii sp. nov., a benzene-degrading marine bacterium isolated from estuary sediment.</title>
        <authorList>
            <person name="Bae S.S."/>
            <person name="Jung J."/>
            <person name="Chung D."/>
            <person name="Baek K."/>
        </authorList>
    </citation>
    <scope>NUCLEOTIDE SEQUENCE [LARGE SCALE GENOMIC DNA]</scope>
    <source>
        <strain evidence="3 4">ST58-10</strain>
    </source>
</reference>
<dbReference type="EMBL" id="CP015839">
    <property type="protein sequence ID" value="ANG64094.1"/>
    <property type="molecule type" value="Genomic_DNA"/>
</dbReference>
<dbReference type="Gene3D" id="1.10.3210.10">
    <property type="entry name" value="Hypothetical protein af1432"/>
    <property type="match status" value="1"/>
</dbReference>
<organism evidence="3 4">
    <name type="scientific">Marinobacterium aestuarii</name>
    <dbReference type="NCBI Taxonomy" id="1821621"/>
    <lineage>
        <taxon>Bacteria</taxon>
        <taxon>Pseudomonadati</taxon>
        <taxon>Pseudomonadota</taxon>
        <taxon>Gammaproteobacteria</taxon>
        <taxon>Oceanospirillales</taxon>
        <taxon>Oceanospirillaceae</taxon>
        <taxon>Marinobacterium</taxon>
    </lineage>
</organism>
<dbReference type="AlphaFoldDB" id="A0A1A9F178"/>
<dbReference type="SUPFAM" id="SSF109604">
    <property type="entry name" value="HD-domain/PDEase-like"/>
    <property type="match status" value="1"/>
</dbReference>
<evidence type="ECO:0000256" key="1">
    <source>
        <dbReference type="SAM" id="MobiDB-lite"/>
    </source>
</evidence>